<feature type="non-terminal residue" evidence="10">
    <location>
        <position position="193"/>
    </location>
</feature>
<keyword evidence="6" id="KW-1133">Transmembrane helix</keyword>
<keyword evidence="9" id="KW-1185">Reference proteome</keyword>
<dbReference type="Proteomes" id="UP000694941">
    <property type="component" value="Unplaced"/>
</dbReference>
<gene>
    <name evidence="10" type="primary">LOC111089414</name>
</gene>
<accession>A0ABM1TNW2</accession>
<sequence length="193" mass="20935">MPWKRRKQSFMLKVNEGGIQAVSLKPLSPIDEEFRFNFPPQHPVTTVGLLDASDKVFGKIRTLSEEESGPRPIQTVSKKAPGSISNRTVSKEEPEVSAFVTTNGHQATRPKHLKFSSLANGHVGSSVLTTGGASVSSGNGSSMGVKVFDNNLATVDFRESWSRGLEFSLSTLTMTIGLINLLRFPVLLHRNGG</sequence>
<comment type="subcellular location">
    <subcellularLocation>
        <location evidence="1">Membrane</location>
        <topology evidence="1">Multi-pass membrane protein</topology>
    </subcellularLocation>
</comment>
<evidence type="ECO:0000256" key="4">
    <source>
        <dbReference type="ARBA" id="ARBA00022692"/>
    </source>
</evidence>
<organism evidence="9 10">
    <name type="scientific">Limulus polyphemus</name>
    <name type="common">Atlantic horseshoe crab</name>
    <dbReference type="NCBI Taxonomy" id="6850"/>
    <lineage>
        <taxon>Eukaryota</taxon>
        <taxon>Metazoa</taxon>
        <taxon>Ecdysozoa</taxon>
        <taxon>Arthropoda</taxon>
        <taxon>Chelicerata</taxon>
        <taxon>Merostomata</taxon>
        <taxon>Xiphosura</taxon>
        <taxon>Limulidae</taxon>
        <taxon>Limulus</taxon>
    </lineage>
</organism>
<evidence type="ECO:0000256" key="3">
    <source>
        <dbReference type="ARBA" id="ARBA00022448"/>
    </source>
</evidence>
<dbReference type="InterPro" id="IPR037272">
    <property type="entry name" value="SNS_sf"/>
</dbReference>
<evidence type="ECO:0000256" key="6">
    <source>
        <dbReference type="ARBA" id="ARBA00022989"/>
    </source>
</evidence>
<keyword evidence="5" id="KW-0769">Symport</keyword>
<evidence type="ECO:0000256" key="1">
    <source>
        <dbReference type="ARBA" id="ARBA00004141"/>
    </source>
</evidence>
<protein>
    <submittedName>
        <fullName evidence="10">Uncharacterized protein LOC111089414</fullName>
    </submittedName>
</protein>
<dbReference type="PROSITE" id="PS50267">
    <property type="entry name" value="NA_NEUROTRAN_SYMP_3"/>
    <property type="match status" value="1"/>
</dbReference>
<evidence type="ECO:0000313" key="9">
    <source>
        <dbReference type="Proteomes" id="UP000694941"/>
    </source>
</evidence>
<keyword evidence="7" id="KW-0472">Membrane</keyword>
<evidence type="ECO:0000313" key="10">
    <source>
        <dbReference type="RefSeq" id="XP_022257568.1"/>
    </source>
</evidence>
<dbReference type="GeneID" id="111089414"/>
<keyword evidence="4" id="KW-0812">Transmembrane</keyword>
<evidence type="ECO:0000256" key="7">
    <source>
        <dbReference type="ARBA" id="ARBA00023136"/>
    </source>
</evidence>
<dbReference type="SUPFAM" id="SSF161070">
    <property type="entry name" value="SNF-like"/>
    <property type="match status" value="1"/>
</dbReference>
<feature type="region of interest" description="Disordered" evidence="8">
    <location>
        <begin position="64"/>
        <end position="91"/>
    </location>
</feature>
<reference evidence="10" key="1">
    <citation type="submission" date="2025-08" db="UniProtKB">
        <authorList>
            <consortium name="RefSeq"/>
        </authorList>
    </citation>
    <scope>IDENTIFICATION</scope>
    <source>
        <tissue evidence="10">Muscle</tissue>
    </source>
</reference>
<evidence type="ECO:0000256" key="8">
    <source>
        <dbReference type="SAM" id="MobiDB-lite"/>
    </source>
</evidence>
<evidence type="ECO:0000256" key="5">
    <source>
        <dbReference type="ARBA" id="ARBA00022847"/>
    </source>
</evidence>
<keyword evidence="3" id="KW-0813">Transport</keyword>
<dbReference type="InterPro" id="IPR000175">
    <property type="entry name" value="Na/ntran_symport"/>
</dbReference>
<dbReference type="RefSeq" id="XP_022257568.1">
    <property type="nucleotide sequence ID" value="XM_022401860.1"/>
</dbReference>
<evidence type="ECO:0000256" key="2">
    <source>
        <dbReference type="ARBA" id="ARBA00006459"/>
    </source>
</evidence>
<name>A0ABM1TNW2_LIMPO</name>
<proteinExistence type="inferred from homology"/>
<comment type="similarity">
    <text evidence="2">Belongs to the sodium:neurotransmitter symporter (SNF) (TC 2.A.22) family.</text>
</comment>